<dbReference type="EMBL" id="JBBJBU010000001">
    <property type="protein sequence ID" value="KAK7208611.1"/>
    <property type="molecule type" value="Genomic_DNA"/>
</dbReference>
<dbReference type="RefSeq" id="XP_064771644.1">
    <property type="nucleotide sequence ID" value="XM_064911945.1"/>
</dbReference>
<keyword evidence="4" id="KW-0349">Heme</keyword>
<comment type="function">
    <text evidence="4">Produces N-formyl-kynurenine through the oxidation of tryptophan.</text>
</comment>
<dbReference type="PANTHER" id="PTHR28657:SF5">
    <property type="entry name" value="INDOLEAMINE 2,3-DIOXYGENASE"/>
    <property type="match status" value="1"/>
</dbReference>
<keyword evidence="7" id="KW-1185">Reference proteome</keyword>
<feature type="region of interest" description="Disordered" evidence="5">
    <location>
        <begin position="392"/>
        <end position="417"/>
    </location>
</feature>
<dbReference type="Gene3D" id="1.20.58.480">
    <property type="match status" value="1"/>
</dbReference>
<dbReference type="GeneID" id="90037457"/>
<dbReference type="InterPro" id="IPR037217">
    <property type="entry name" value="Trp/Indoleamine_2_3_dOase-like"/>
</dbReference>
<evidence type="ECO:0000256" key="4">
    <source>
        <dbReference type="RuleBase" id="RU369119"/>
    </source>
</evidence>
<feature type="compositionally biased region" description="Low complexity" evidence="5">
    <location>
        <begin position="393"/>
        <end position="414"/>
    </location>
</feature>
<keyword evidence="2 4" id="KW-0479">Metal-binding</keyword>
<comment type="caution">
    <text evidence="6">The sequence shown here is derived from an EMBL/GenBank/DDBJ whole genome shotgun (WGS) entry which is preliminary data.</text>
</comment>
<feature type="compositionally biased region" description="Low complexity" evidence="5">
    <location>
        <begin position="292"/>
        <end position="312"/>
    </location>
</feature>
<gene>
    <name evidence="6" type="ORF">BZA70DRAFT_274213</name>
</gene>
<keyword evidence="4" id="KW-0560">Oxidoreductase</keyword>
<protein>
    <recommendedName>
        <fullName evidence="4">Indoleamine 2,3-dioxygenase</fullName>
        <ecNumber evidence="4">1.13.11.52</ecNumber>
    </recommendedName>
</protein>
<evidence type="ECO:0000313" key="7">
    <source>
        <dbReference type="Proteomes" id="UP001498771"/>
    </source>
</evidence>
<dbReference type="PROSITE" id="PS00876">
    <property type="entry name" value="IDO_1"/>
    <property type="match status" value="1"/>
</dbReference>
<dbReference type="Pfam" id="PF01231">
    <property type="entry name" value="IDO"/>
    <property type="match status" value="1"/>
</dbReference>
<sequence length="510" mass="56095">MQLPIPSPEDYDISLSTGFVPSTLPLARIPDPYYSPWEAVASNVHFLIMARQIRPVVDSPAFPLLSVDRLRSTPERRRAYSILGFIAHAYIWAGPSACDHLPPQLAEPLIALADALEVPPLATYAGLCLWNHRPIFLPTPDHPHDPASLDLSSLATLHTFTGSTDESWFFLVSTVIEIRGAACIRYLLAAMRACRDDSPHDAVVALQLLAESIDSLIPILARLPEQCDPHTFYYRVRPFLAGSRNMAEAGLPHGVKYGNEPGYRQYSGGSNAQSSLIQALDIALGVQHRPTSDASSSPSSRSQSPTSAAPPSNNFIHDMRAYMPGPHRRFLEHLELCANIKDYVHAHKQSNSALTLAYDACLAVLRAFRDKHIQIVSRYIIVQAKSQPSASAKQLQLKQQQLQHQHQHQQQHQQTNKSGLANVILTEKKAARGTGGTALLPFLKQARDETGAPAAGSWAARLLRDDAFVVRRKMRDAMGLGEHLVDEGDKVVGLAGQWSVDDETGGICHW</sequence>
<comment type="catalytic activity">
    <reaction evidence="4">
        <text>L-tryptophan + O2 = N-formyl-L-kynurenine</text>
        <dbReference type="Rhea" id="RHEA:24536"/>
        <dbReference type="ChEBI" id="CHEBI:15379"/>
        <dbReference type="ChEBI" id="CHEBI:57912"/>
        <dbReference type="ChEBI" id="CHEBI:58629"/>
    </reaction>
</comment>
<evidence type="ECO:0000313" key="6">
    <source>
        <dbReference type="EMBL" id="KAK7208611.1"/>
    </source>
</evidence>
<dbReference type="Proteomes" id="UP001498771">
    <property type="component" value="Unassembled WGS sequence"/>
</dbReference>
<dbReference type="InterPro" id="IPR000898">
    <property type="entry name" value="Indolamine_dOase"/>
</dbReference>
<dbReference type="EC" id="1.13.11.52" evidence="4"/>
<keyword evidence="3 4" id="KW-0408">Iron</keyword>
<feature type="region of interest" description="Disordered" evidence="5">
    <location>
        <begin position="288"/>
        <end position="317"/>
    </location>
</feature>
<reference evidence="6 7" key="1">
    <citation type="submission" date="2024-03" db="EMBL/GenBank/DDBJ databases">
        <title>Genome-scale model development and genomic sequencing of the oleaginous clade Lipomyces.</title>
        <authorList>
            <consortium name="Lawrence Berkeley National Laboratory"/>
            <person name="Czajka J.J."/>
            <person name="Han Y."/>
            <person name="Kim J."/>
            <person name="Mondo S.J."/>
            <person name="Hofstad B.A."/>
            <person name="Robles A."/>
            <person name="Haridas S."/>
            <person name="Riley R."/>
            <person name="LaButti K."/>
            <person name="Pangilinan J."/>
            <person name="Andreopoulos W."/>
            <person name="Lipzen A."/>
            <person name="Yan J."/>
            <person name="Wang M."/>
            <person name="Ng V."/>
            <person name="Grigoriev I.V."/>
            <person name="Spatafora J.W."/>
            <person name="Magnuson J.K."/>
            <person name="Baker S.E."/>
            <person name="Pomraning K.R."/>
        </authorList>
    </citation>
    <scope>NUCLEOTIDE SEQUENCE [LARGE SCALE GENOMIC DNA]</scope>
    <source>
        <strain evidence="6 7">Phaff 52-87</strain>
    </source>
</reference>
<proteinExistence type="inferred from homology"/>
<keyword evidence="4" id="KW-0223">Dioxygenase</keyword>
<dbReference type="PANTHER" id="PTHR28657">
    <property type="entry name" value="INDOLEAMINE 2,3-DIOXYGENASE"/>
    <property type="match status" value="1"/>
</dbReference>
<name>A0ABR1FFH9_9ASCO</name>
<organism evidence="6 7">
    <name type="scientific">Myxozyma melibiosi</name>
    <dbReference type="NCBI Taxonomy" id="54550"/>
    <lineage>
        <taxon>Eukaryota</taxon>
        <taxon>Fungi</taxon>
        <taxon>Dikarya</taxon>
        <taxon>Ascomycota</taxon>
        <taxon>Saccharomycotina</taxon>
        <taxon>Lipomycetes</taxon>
        <taxon>Lipomycetales</taxon>
        <taxon>Lipomycetaceae</taxon>
        <taxon>Myxozyma</taxon>
    </lineage>
</organism>
<evidence type="ECO:0000256" key="2">
    <source>
        <dbReference type="ARBA" id="ARBA00022723"/>
    </source>
</evidence>
<comment type="similarity">
    <text evidence="1 4">Belongs to the indoleamine 2,3-dioxygenase family.</text>
</comment>
<evidence type="ECO:0000256" key="5">
    <source>
        <dbReference type="SAM" id="MobiDB-lite"/>
    </source>
</evidence>
<accession>A0ABR1FFH9</accession>
<dbReference type="SUPFAM" id="SSF140959">
    <property type="entry name" value="Indolic compounds 2,3-dioxygenase-like"/>
    <property type="match status" value="1"/>
</dbReference>
<evidence type="ECO:0000256" key="3">
    <source>
        <dbReference type="ARBA" id="ARBA00023004"/>
    </source>
</evidence>
<evidence type="ECO:0000256" key="1">
    <source>
        <dbReference type="ARBA" id="ARBA00007119"/>
    </source>
</evidence>